<evidence type="ECO:0000313" key="3">
    <source>
        <dbReference type="EMBL" id="ABN99945.1"/>
    </source>
</evidence>
<dbReference type="EMBL" id="CP000580">
    <property type="protein sequence ID" value="ABN99945.1"/>
    <property type="molecule type" value="Genomic_DNA"/>
</dbReference>
<name>A0A5Q5CKP3_MYCSJ</name>
<protein>
    <submittedName>
        <fullName evidence="3">Putative transcriptional regulator, TetR family</fullName>
    </submittedName>
</protein>
<reference evidence="3" key="1">
    <citation type="submission" date="2007-02" db="EMBL/GenBank/DDBJ databases">
        <title>Complete sequence of Mycobacterium sp. JLS.</title>
        <authorList>
            <consortium name="US DOE Joint Genome Institute"/>
            <person name="Copeland A."/>
            <person name="Lucas S."/>
            <person name="Lapidus A."/>
            <person name="Barry K."/>
            <person name="Detter J.C."/>
            <person name="Glavina del Rio T."/>
            <person name="Hammon N."/>
            <person name="Israni S."/>
            <person name="Dalin E."/>
            <person name="Tice H."/>
            <person name="Pitluck S."/>
            <person name="Chain P."/>
            <person name="Malfatti S."/>
            <person name="Shin M."/>
            <person name="Vergez L."/>
            <person name="Schmutz J."/>
            <person name="Larimer F."/>
            <person name="Land M."/>
            <person name="Hauser L."/>
            <person name="Kyrpides N."/>
            <person name="Mikhailova N."/>
            <person name="Miller C.D."/>
            <person name="Anderson A.J."/>
            <person name="Sims R.C."/>
            <person name="Richardson P."/>
        </authorList>
    </citation>
    <scope>NUCLEOTIDE SEQUENCE [LARGE SCALE GENOMIC DNA]</scope>
    <source>
        <strain evidence="3">JLS</strain>
    </source>
</reference>
<dbReference type="SUPFAM" id="SSF46689">
    <property type="entry name" value="Homeodomain-like"/>
    <property type="match status" value="1"/>
</dbReference>
<organism evidence="3">
    <name type="scientific">Mycobacterium sp. (strain JLS)</name>
    <dbReference type="NCBI Taxonomy" id="164757"/>
    <lineage>
        <taxon>Bacteria</taxon>
        <taxon>Bacillati</taxon>
        <taxon>Actinomycetota</taxon>
        <taxon>Actinomycetes</taxon>
        <taxon>Mycobacteriales</taxon>
        <taxon>Mycobacteriaceae</taxon>
        <taxon>Mycobacterium</taxon>
    </lineage>
</organism>
<gene>
    <name evidence="3" type="ordered locus">Mjls_4173</name>
</gene>
<dbReference type="GO" id="GO:0003677">
    <property type="term" value="F:DNA binding"/>
    <property type="evidence" value="ECO:0007669"/>
    <property type="project" value="UniProtKB-KW"/>
</dbReference>
<evidence type="ECO:0000256" key="1">
    <source>
        <dbReference type="ARBA" id="ARBA00023125"/>
    </source>
</evidence>
<dbReference type="KEGG" id="mjl:Mjls_4173"/>
<dbReference type="AlphaFoldDB" id="A0A5Q5CKP3"/>
<keyword evidence="1" id="KW-0238">DNA-binding</keyword>
<dbReference type="InterPro" id="IPR009057">
    <property type="entry name" value="Homeodomain-like_sf"/>
</dbReference>
<dbReference type="InterPro" id="IPR001647">
    <property type="entry name" value="HTH_TetR"/>
</dbReference>
<dbReference type="Gene3D" id="1.10.357.10">
    <property type="entry name" value="Tetracycline Repressor, domain 2"/>
    <property type="match status" value="1"/>
</dbReference>
<sequence length="179" mass="20002">MTTKTLPSMVPTGWFQVARDITDLASVTRANFYYYFRDKAELFIELGTQTYRQALEVVEAVRGLSGRTSREDIEERVSRYFDYLDHNDAFVVRSAEDMPTDRKFRSAVSRSHRRTAAALGEGIAAISKTAPDSDPVAAGVVIMAMLERSWSMVIHNEVSSTSRAAVVGAATELLWRTVN</sequence>
<proteinExistence type="predicted"/>
<accession>A0A5Q5CKP3</accession>
<feature type="domain" description="HTH tetR-type" evidence="2">
    <location>
        <begin position="19"/>
        <end position="46"/>
    </location>
</feature>
<dbReference type="Pfam" id="PF00440">
    <property type="entry name" value="TetR_N"/>
    <property type="match status" value="1"/>
</dbReference>
<evidence type="ECO:0000259" key="2">
    <source>
        <dbReference type="Pfam" id="PF00440"/>
    </source>
</evidence>